<name>A0A9D4HW64_DREPO</name>
<comment type="caution">
    <text evidence="1">The sequence shown here is derived from an EMBL/GenBank/DDBJ whole genome shotgun (WGS) entry which is preliminary data.</text>
</comment>
<evidence type="ECO:0000313" key="2">
    <source>
        <dbReference type="Proteomes" id="UP000828390"/>
    </source>
</evidence>
<reference evidence="1" key="2">
    <citation type="submission" date="2020-11" db="EMBL/GenBank/DDBJ databases">
        <authorList>
            <person name="McCartney M.A."/>
            <person name="Auch B."/>
            <person name="Kono T."/>
            <person name="Mallez S."/>
            <person name="Becker A."/>
            <person name="Gohl D.M."/>
            <person name="Silverstein K.A.T."/>
            <person name="Koren S."/>
            <person name="Bechman K.B."/>
            <person name="Herman A."/>
            <person name="Abrahante J.E."/>
            <person name="Garbe J."/>
        </authorList>
    </citation>
    <scope>NUCLEOTIDE SEQUENCE</scope>
    <source>
        <strain evidence="1">Duluth1</strain>
        <tissue evidence="1">Whole animal</tissue>
    </source>
</reference>
<protein>
    <submittedName>
        <fullName evidence="1">Uncharacterized protein</fullName>
    </submittedName>
</protein>
<dbReference type="Proteomes" id="UP000828390">
    <property type="component" value="Unassembled WGS sequence"/>
</dbReference>
<proteinExistence type="predicted"/>
<organism evidence="1 2">
    <name type="scientific">Dreissena polymorpha</name>
    <name type="common">Zebra mussel</name>
    <name type="synonym">Mytilus polymorpha</name>
    <dbReference type="NCBI Taxonomy" id="45954"/>
    <lineage>
        <taxon>Eukaryota</taxon>
        <taxon>Metazoa</taxon>
        <taxon>Spiralia</taxon>
        <taxon>Lophotrochozoa</taxon>
        <taxon>Mollusca</taxon>
        <taxon>Bivalvia</taxon>
        <taxon>Autobranchia</taxon>
        <taxon>Heteroconchia</taxon>
        <taxon>Euheterodonta</taxon>
        <taxon>Imparidentia</taxon>
        <taxon>Neoheterodontei</taxon>
        <taxon>Myida</taxon>
        <taxon>Dreissenoidea</taxon>
        <taxon>Dreissenidae</taxon>
        <taxon>Dreissena</taxon>
    </lineage>
</organism>
<dbReference type="EMBL" id="JAIWYP010000011">
    <property type="protein sequence ID" value="KAH3734948.1"/>
    <property type="molecule type" value="Genomic_DNA"/>
</dbReference>
<accession>A0A9D4HW64</accession>
<sequence length="51" mass="5658">MLSASPRVEVDLVGGVVIYCEPRDLRDIIPSSGWVWCHCVITSPESDTVRL</sequence>
<gene>
    <name evidence="1" type="ORF">DPMN_041408</name>
</gene>
<keyword evidence="2" id="KW-1185">Reference proteome</keyword>
<reference evidence="1" key="1">
    <citation type="journal article" date="2019" name="bioRxiv">
        <title>The Genome of the Zebra Mussel, Dreissena polymorpha: A Resource for Invasive Species Research.</title>
        <authorList>
            <person name="McCartney M.A."/>
            <person name="Auch B."/>
            <person name="Kono T."/>
            <person name="Mallez S."/>
            <person name="Zhang Y."/>
            <person name="Obille A."/>
            <person name="Becker A."/>
            <person name="Abrahante J.E."/>
            <person name="Garbe J."/>
            <person name="Badalamenti J.P."/>
            <person name="Herman A."/>
            <person name="Mangelson H."/>
            <person name="Liachko I."/>
            <person name="Sullivan S."/>
            <person name="Sone E.D."/>
            <person name="Koren S."/>
            <person name="Silverstein K.A.T."/>
            <person name="Beckman K.B."/>
            <person name="Gohl D.M."/>
        </authorList>
    </citation>
    <scope>NUCLEOTIDE SEQUENCE</scope>
    <source>
        <strain evidence="1">Duluth1</strain>
        <tissue evidence="1">Whole animal</tissue>
    </source>
</reference>
<dbReference type="AlphaFoldDB" id="A0A9D4HW64"/>
<evidence type="ECO:0000313" key="1">
    <source>
        <dbReference type="EMBL" id="KAH3734948.1"/>
    </source>
</evidence>